<protein>
    <recommendedName>
        <fullName evidence="4">Protein quiver</fullName>
    </recommendedName>
</protein>
<dbReference type="AlphaFoldDB" id="A0AAN8WX13"/>
<evidence type="ECO:0000256" key="1">
    <source>
        <dbReference type="SAM" id="Phobius"/>
    </source>
</evidence>
<feature type="non-terminal residue" evidence="2">
    <location>
        <position position="94"/>
    </location>
</feature>
<evidence type="ECO:0008006" key="4">
    <source>
        <dbReference type="Google" id="ProtNLM"/>
    </source>
</evidence>
<keyword evidence="1" id="KW-0812">Transmembrane</keyword>
<proteinExistence type="predicted"/>
<gene>
    <name evidence="2" type="ORF">SK128_006120</name>
</gene>
<evidence type="ECO:0000313" key="3">
    <source>
        <dbReference type="Proteomes" id="UP001381693"/>
    </source>
</evidence>
<keyword evidence="1" id="KW-1133">Transmembrane helix</keyword>
<name>A0AAN8WX13_HALRR</name>
<reference evidence="2 3" key="1">
    <citation type="submission" date="2023-11" db="EMBL/GenBank/DDBJ databases">
        <title>Halocaridina rubra genome assembly.</title>
        <authorList>
            <person name="Smith C."/>
        </authorList>
    </citation>
    <scope>NUCLEOTIDE SEQUENCE [LARGE SCALE GENOMIC DNA]</scope>
    <source>
        <strain evidence="2">EP-1</strain>
        <tissue evidence="2">Whole</tissue>
    </source>
</reference>
<keyword evidence="3" id="KW-1185">Reference proteome</keyword>
<dbReference type="Proteomes" id="UP001381693">
    <property type="component" value="Unassembled WGS sequence"/>
</dbReference>
<feature type="transmembrane region" description="Helical" evidence="1">
    <location>
        <begin position="76"/>
        <end position="93"/>
    </location>
</feature>
<organism evidence="2 3">
    <name type="scientific">Halocaridina rubra</name>
    <name type="common">Hawaiian red shrimp</name>
    <dbReference type="NCBI Taxonomy" id="373956"/>
    <lineage>
        <taxon>Eukaryota</taxon>
        <taxon>Metazoa</taxon>
        <taxon>Ecdysozoa</taxon>
        <taxon>Arthropoda</taxon>
        <taxon>Crustacea</taxon>
        <taxon>Multicrustacea</taxon>
        <taxon>Malacostraca</taxon>
        <taxon>Eumalacostraca</taxon>
        <taxon>Eucarida</taxon>
        <taxon>Decapoda</taxon>
        <taxon>Pleocyemata</taxon>
        <taxon>Caridea</taxon>
        <taxon>Atyoidea</taxon>
        <taxon>Atyidae</taxon>
        <taxon>Halocaridina</taxon>
    </lineage>
</organism>
<dbReference type="EMBL" id="JAXCGZ010017628">
    <property type="protein sequence ID" value="KAK7067865.1"/>
    <property type="molecule type" value="Genomic_DNA"/>
</dbReference>
<comment type="caution">
    <text evidence="2">The sequence shown here is derived from an EMBL/GenBank/DDBJ whole genome shotgun (WGS) entry which is preliminary data.</text>
</comment>
<keyword evidence="1" id="KW-0472">Membrane</keyword>
<evidence type="ECO:0000313" key="2">
    <source>
        <dbReference type="EMBL" id="KAK7067865.1"/>
    </source>
</evidence>
<accession>A0AAN8WX13</accession>
<sequence length="94" mass="10226">MSPKRKADFADGSASKKRKAIAMEVKLEIVKYYGKGNDATHTRACWGDKEVERCSSSTDEGITTKTCYCNTDGCNAGVGIGISFPLFILAFILH</sequence>